<protein>
    <submittedName>
        <fullName evidence="2">Uncharacterized protein</fullName>
    </submittedName>
</protein>
<dbReference type="AlphaFoldDB" id="M0PQE0"/>
<feature type="transmembrane region" description="Helical" evidence="1">
    <location>
        <begin position="20"/>
        <end position="39"/>
    </location>
</feature>
<accession>M0PQE0</accession>
<evidence type="ECO:0000256" key="1">
    <source>
        <dbReference type="SAM" id="Phobius"/>
    </source>
</evidence>
<gene>
    <name evidence="2" type="ORF">C462_03194</name>
</gene>
<dbReference type="RefSeq" id="WP_007993594.1">
    <property type="nucleotide sequence ID" value="NZ_AOJJ01000033.1"/>
</dbReference>
<evidence type="ECO:0000313" key="2">
    <source>
        <dbReference type="EMBL" id="EMA72222.1"/>
    </source>
</evidence>
<sequence>MPVGTRLSLQLADFGTRSLVTHALMAVGFVGAVVSGLFVEGQIGTISMAAFINFTAGLWICQSIHSLGNAATDDEYQGVLKEILNALLKMEDGNGITP</sequence>
<dbReference type="EMBL" id="AOJJ01000033">
    <property type="protein sequence ID" value="EMA72222.1"/>
    <property type="molecule type" value="Genomic_DNA"/>
</dbReference>
<comment type="caution">
    <text evidence="2">The sequence shown here is derived from an EMBL/GenBank/DDBJ whole genome shotgun (WGS) entry which is preliminary data.</text>
</comment>
<keyword evidence="1" id="KW-1133">Transmembrane helix</keyword>
<proteinExistence type="predicted"/>
<organism evidence="2 3">
    <name type="scientific">Halorubrum distributum JCM 13916</name>
    <dbReference type="NCBI Taxonomy" id="1230455"/>
    <lineage>
        <taxon>Archaea</taxon>
        <taxon>Methanobacteriati</taxon>
        <taxon>Methanobacteriota</taxon>
        <taxon>Stenosarchaea group</taxon>
        <taxon>Halobacteria</taxon>
        <taxon>Halobacteriales</taxon>
        <taxon>Haloferacaceae</taxon>
        <taxon>Halorubrum</taxon>
        <taxon>Halorubrum distributum group</taxon>
    </lineage>
</organism>
<keyword evidence="1" id="KW-0472">Membrane</keyword>
<keyword evidence="1" id="KW-0812">Transmembrane</keyword>
<dbReference type="PATRIC" id="fig|1230455.3.peg.573"/>
<name>M0PQE0_9EURY</name>
<reference evidence="2 3" key="1">
    <citation type="journal article" date="2014" name="PLoS Genet.">
        <title>Phylogenetically driven sequencing of extremely halophilic archaea reveals strategies for static and dynamic osmo-response.</title>
        <authorList>
            <person name="Becker E.A."/>
            <person name="Seitzer P.M."/>
            <person name="Tritt A."/>
            <person name="Larsen D."/>
            <person name="Krusor M."/>
            <person name="Yao A.I."/>
            <person name="Wu D."/>
            <person name="Madern D."/>
            <person name="Eisen J.A."/>
            <person name="Darling A.E."/>
            <person name="Facciotti M.T."/>
        </authorList>
    </citation>
    <scope>NUCLEOTIDE SEQUENCE [LARGE SCALE GENOMIC DNA]</scope>
    <source>
        <strain evidence="2 3">JCM 13916</strain>
    </source>
</reference>
<evidence type="ECO:0000313" key="3">
    <source>
        <dbReference type="Proteomes" id="UP000011528"/>
    </source>
</evidence>
<dbReference type="Proteomes" id="UP000011528">
    <property type="component" value="Unassembled WGS sequence"/>
</dbReference>